<keyword evidence="9" id="KW-1185">Reference proteome</keyword>
<evidence type="ECO:0000256" key="5">
    <source>
        <dbReference type="RuleBase" id="RU361187"/>
    </source>
</evidence>
<dbReference type="Pfam" id="PF04616">
    <property type="entry name" value="Glyco_hydro_43"/>
    <property type="match status" value="1"/>
</dbReference>
<dbReference type="CDD" id="cd18821">
    <property type="entry name" value="GH43_Pc3Gal43A-like"/>
    <property type="match status" value="1"/>
</dbReference>
<keyword evidence="6" id="KW-0732">Signal</keyword>
<dbReference type="Gene3D" id="2.60.120.260">
    <property type="entry name" value="Galactose-binding domain-like"/>
    <property type="match status" value="1"/>
</dbReference>
<dbReference type="Pfam" id="PF22704">
    <property type="entry name" value="CBM13-like"/>
    <property type="match status" value="1"/>
</dbReference>
<accession>A0AAJ0FHQ7</accession>
<proteinExistence type="inferred from homology"/>
<feature type="site" description="Important for catalytic activity, responsible for pKa modulation of the active site Glu and correct orientation of both the proton donor and substrate" evidence="4">
    <location>
        <position position="155"/>
    </location>
</feature>
<sequence length="451" mass="48961">MRFLSIALTTTLSRLATASLQVVPGSTWTTPDGEHLQAHGAGLFQENGTYYIIGEDKSGGGQFSNVNCYSSTDLVQWTFAGALLSRTSSGDLGPNRVVERPKVIYNDKTQKYVLWMHMDSSSYGEAKVAVATGDSVCGKYEYIRSFQPLGRESRDMGLFKDDDGKGYLLTEDRNYGLRIVALSDDFLSPTTNVFGWQLEGGNRVEAPAMIKLGNTYYMFASMMTGWDANDNQYTTSTSLSSGWSGWKKFADSGTNTYDSQTTYILKTSESTAIYMGDRWVSDNLMASTYVWLPLDIRGTSVTMKNFVSWVPTSNPASWQNPPAENSYEGERATYGGQARDVSCSACSNGVAAGYIGGPDKGSVTFSGIKSDIDGLTTIRIKFLNGDSSPRYANVKVNGDGGKRVAFLPATGNPASSTLHAQLKKGSDNTIVIEGDGTTWGPDVDRLMVPVQ</sequence>
<name>A0AAJ0FHQ7_9PEZI</name>
<keyword evidence="3 5" id="KW-0326">Glycosidase</keyword>
<dbReference type="GO" id="GO:0005975">
    <property type="term" value="P:carbohydrate metabolic process"/>
    <property type="evidence" value="ECO:0007669"/>
    <property type="project" value="InterPro"/>
</dbReference>
<reference evidence="8" key="1">
    <citation type="submission" date="2023-06" db="EMBL/GenBank/DDBJ databases">
        <title>Genome-scale phylogeny and comparative genomics of the fungal order Sordariales.</title>
        <authorList>
            <consortium name="Lawrence Berkeley National Laboratory"/>
            <person name="Hensen N."/>
            <person name="Bonometti L."/>
            <person name="Westerberg I."/>
            <person name="Brannstrom I.O."/>
            <person name="Guillou S."/>
            <person name="Cros-Aarteil S."/>
            <person name="Calhoun S."/>
            <person name="Haridas S."/>
            <person name="Kuo A."/>
            <person name="Mondo S."/>
            <person name="Pangilinan J."/>
            <person name="Riley R."/>
            <person name="Labutti K."/>
            <person name="Andreopoulos B."/>
            <person name="Lipzen A."/>
            <person name="Chen C."/>
            <person name="Yanf M."/>
            <person name="Daum C."/>
            <person name="Ng V."/>
            <person name="Clum A."/>
            <person name="Steindorff A."/>
            <person name="Ohm R."/>
            <person name="Martin F."/>
            <person name="Silar P."/>
            <person name="Natvig D."/>
            <person name="Lalanne C."/>
            <person name="Gautier V."/>
            <person name="Ament-Velasquez S.L."/>
            <person name="Kruys A."/>
            <person name="Hutchinson M.I."/>
            <person name="Powell A.J."/>
            <person name="Barry K."/>
            <person name="Miller A.N."/>
            <person name="Grigoriev I.V."/>
            <person name="Debuchy R."/>
            <person name="Gladieux P."/>
            <person name="Thoren M.H."/>
            <person name="Johannesson H."/>
        </authorList>
    </citation>
    <scope>NUCLEOTIDE SEQUENCE</scope>
    <source>
        <strain evidence="8">8032-3</strain>
    </source>
</reference>
<keyword evidence="2 5" id="KW-0378">Hydrolase</keyword>
<evidence type="ECO:0000313" key="9">
    <source>
        <dbReference type="Proteomes" id="UP001244011"/>
    </source>
</evidence>
<dbReference type="InterPro" id="IPR055240">
    <property type="entry name" value="CBM13-like"/>
</dbReference>
<evidence type="ECO:0000256" key="6">
    <source>
        <dbReference type="SAM" id="SignalP"/>
    </source>
</evidence>
<dbReference type="Proteomes" id="UP001244011">
    <property type="component" value="Unassembled WGS sequence"/>
</dbReference>
<dbReference type="PANTHER" id="PTHR22925:SF3">
    <property type="entry name" value="GLYCOSYL HYDROLASE FAMILY PROTEIN 43"/>
    <property type="match status" value="1"/>
</dbReference>
<gene>
    <name evidence="8" type="ORF">QBC33DRAFT_458753</name>
</gene>
<dbReference type="CDD" id="cd04081">
    <property type="entry name" value="CBM35_galactosidase-like"/>
    <property type="match status" value="1"/>
</dbReference>
<feature type="chain" id="PRO_5042548295" evidence="6">
    <location>
        <begin position="19"/>
        <end position="451"/>
    </location>
</feature>
<evidence type="ECO:0000259" key="7">
    <source>
        <dbReference type="Pfam" id="PF22704"/>
    </source>
</evidence>
<evidence type="ECO:0000313" key="8">
    <source>
        <dbReference type="EMBL" id="KAK1763633.1"/>
    </source>
</evidence>
<evidence type="ECO:0000256" key="4">
    <source>
        <dbReference type="PIRSR" id="PIRSR606710-2"/>
    </source>
</evidence>
<dbReference type="RefSeq" id="XP_060279846.1">
    <property type="nucleotide sequence ID" value="XM_060424899.1"/>
</dbReference>
<dbReference type="SUPFAM" id="SSF75005">
    <property type="entry name" value="Arabinanase/levansucrase/invertase"/>
    <property type="match status" value="1"/>
</dbReference>
<dbReference type="EMBL" id="MU839025">
    <property type="protein sequence ID" value="KAK1763633.1"/>
    <property type="molecule type" value="Genomic_DNA"/>
</dbReference>
<dbReference type="AlphaFoldDB" id="A0AAJ0FHQ7"/>
<dbReference type="GeneID" id="85308086"/>
<evidence type="ECO:0000256" key="3">
    <source>
        <dbReference type="ARBA" id="ARBA00023295"/>
    </source>
</evidence>
<dbReference type="InterPro" id="IPR006710">
    <property type="entry name" value="Glyco_hydro_43"/>
</dbReference>
<dbReference type="InterPro" id="IPR023296">
    <property type="entry name" value="Glyco_hydro_beta-prop_sf"/>
</dbReference>
<feature type="domain" description="Alpha-galactosidase CBM13" evidence="7">
    <location>
        <begin position="363"/>
        <end position="435"/>
    </location>
</feature>
<dbReference type="PANTHER" id="PTHR22925">
    <property type="entry name" value="GLYCOSYL HYDROLASE 43 FAMILY MEMBER"/>
    <property type="match status" value="1"/>
</dbReference>
<evidence type="ECO:0000256" key="1">
    <source>
        <dbReference type="ARBA" id="ARBA00009865"/>
    </source>
</evidence>
<dbReference type="Gene3D" id="2.115.10.20">
    <property type="entry name" value="Glycosyl hydrolase domain, family 43"/>
    <property type="match status" value="1"/>
</dbReference>
<organism evidence="8 9">
    <name type="scientific">Phialemonium atrogriseum</name>
    <dbReference type="NCBI Taxonomy" id="1093897"/>
    <lineage>
        <taxon>Eukaryota</taxon>
        <taxon>Fungi</taxon>
        <taxon>Dikarya</taxon>
        <taxon>Ascomycota</taxon>
        <taxon>Pezizomycotina</taxon>
        <taxon>Sordariomycetes</taxon>
        <taxon>Sordariomycetidae</taxon>
        <taxon>Cephalothecales</taxon>
        <taxon>Cephalothecaceae</taxon>
        <taxon>Phialemonium</taxon>
    </lineage>
</organism>
<comment type="caution">
    <text evidence="8">The sequence shown here is derived from an EMBL/GenBank/DDBJ whole genome shotgun (WGS) entry which is preliminary data.</text>
</comment>
<protein>
    <submittedName>
        <fullName evidence="8">Xylan 1,3-beta-xylosidase</fullName>
    </submittedName>
</protein>
<evidence type="ECO:0000256" key="2">
    <source>
        <dbReference type="ARBA" id="ARBA00022801"/>
    </source>
</evidence>
<comment type="similarity">
    <text evidence="1 5">Belongs to the glycosyl hydrolase 43 family.</text>
</comment>
<dbReference type="GO" id="GO:0004553">
    <property type="term" value="F:hydrolase activity, hydrolyzing O-glycosyl compounds"/>
    <property type="evidence" value="ECO:0007669"/>
    <property type="project" value="InterPro"/>
</dbReference>
<feature type="signal peptide" evidence="6">
    <location>
        <begin position="1"/>
        <end position="18"/>
    </location>
</feature>